<dbReference type="Pfam" id="PF03717">
    <property type="entry name" value="PBP_dimer"/>
    <property type="match status" value="1"/>
</dbReference>
<feature type="transmembrane region" description="Helical" evidence="4">
    <location>
        <begin position="21"/>
        <end position="46"/>
    </location>
</feature>
<dbReference type="Gene3D" id="3.30.10.20">
    <property type="match status" value="2"/>
</dbReference>
<dbReference type="SUPFAM" id="SSF54184">
    <property type="entry name" value="Penicillin-binding protein 2x (pbp-2x), c-terminal domain"/>
    <property type="match status" value="1"/>
</dbReference>
<keyword evidence="4" id="KW-0812">Transmembrane</keyword>
<dbReference type="Pfam" id="PF00905">
    <property type="entry name" value="Transpeptidase"/>
    <property type="match status" value="1"/>
</dbReference>
<evidence type="ECO:0000256" key="4">
    <source>
        <dbReference type="SAM" id="Phobius"/>
    </source>
</evidence>
<dbReference type="PANTHER" id="PTHR30627">
    <property type="entry name" value="PEPTIDOGLYCAN D,D-TRANSPEPTIDASE"/>
    <property type="match status" value="1"/>
</dbReference>
<dbReference type="SUPFAM" id="SSF56601">
    <property type="entry name" value="beta-lactamase/transpeptidase-like"/>
    <property type="match status" value="1"/>
</dbReference>
<comment type="similarity">
    <text evidence="2">Belongs to the transpeptidase family.</text>
</comment>
<protein>
    <submittedName>
        <fullName evidence="6">Stage V sporulation protein D (Sporulation-specific penicillin-binding protein)</fullName>
    </submittedName>
</protein>
<evidence type="ECO:0000313" key="6">
    <source>
        <dbReference type="EMBL" id="MBP2026674.1"/>
    </source>
</evidence>
<organism evidence="6 7">
    <name type="scientific">Acetoanaerobium pronyense</name>
    <dbReference type="NCBI Taxonomy" id="1482736"/>
    <lineage>
        <taxon>Bacteria</taxon>
        <taxon>Bacillati</taxon>
        <taxon>Bacillota</taxon>
        <taxon>Clostridia</taxon>
        <taxon>Peptostreptococcales</taxon>
        <taxon>Filifactoraceae</taxon>
        <taxon>Acetoanaerobium</taxon>
    </lineage>
</organism>
<dbReference type="InterPro" id="IPR005543">
    <property type="entry name" value="PASTA_dom"/>
</dbReference>
<sequence>MSEKYSQKHKELIKNRIRISVALFLTLIVGLIVRLGYIQVVMGPVYSEEAMSQQYKDTIIPPMRGTIYDRTGKELAVSVPKHDLWIEMTSIKDSQKDEIATKISQVLDIDKDELLAKMNDGRPRFLIERYLDSEQVKMLREEQTKGIWFEESSKRYYPYGSFASYVIGHVSNHNVGLAGVEASFDPYLRGVPGRKISITDARGREIDSIDIRHNDPINGRNIILTIDEVIQHHMERAVSKALVDNDAKRVIAIAMDPKTGDILGMASKPDYDPNDSRTPLYPLFEETISAAETDEDRLKEIYQMWRNPAVNDIYEPGSPFKIVTAAAAFEEGLTRPDEWFNDKGFTEVANRRIRNWRPQPFGNITFTHAMEQSVNSTFIEVAQRLGQQKFLEYITAFGFGKKTGIELPGEGLGMMYNISNMGPVELATTSFGQSISVTPIQMLSAISAIGNEGKLMKPRIVKEITDEENQIIRAVEPEMIKRAVSKQSADEVLLSMESVVANGSGGIAKIDGYRIAGKTGTAQKVVDGKYVQGYYIASFAAIAPVEDPKIAVLVLVDEPRAGSHFGSTVSGPIVKEIVYDSLRYLGVKPNAQVIDNPNIKRVAVPEIRNMSFTDGVYNLNQAGLSYFVENPTELDTSGIVLDTFPKPGEMVPLNSSVMLYISSSEDETMSMPNLIGMTFREVEELLSNMGLEFIHVGTGKAKSQLPNPGTIVRKGNSVSVEFE</sequence>
<dbReference type="PANTHER" id="PTHR30627:SF1">
    <property type="entry name" value="PEPTIDOGLYCAN D,D-TRANSPEPTIDASE FTSI"/>
    <property type="match status" value="1"/>
</dbReference>
<feature type="domain" description="PASTA" evidence="5">
    <location>
        <begin position="598"/>
        <end position="663"/>
    </location>
</feature>
<feature type="domain" description="PASTA" evidence="5">
    <location>
        <begin position="665"/>
        <end position="723"/>
    </location>
</feature>
<name>A0ABS4KJ69_9FIRM</name>
<dbReference type="Gene3D" id="3.90.1310.10">
    <property type="entry name" value="Penicillin-binding protein 2a (Domain 2)"/>
    <property type="match status" value="1"/>
</dbReference>
<dbReference type="Gene3D" id="3.40.710.10">
    <property type="entry name" value="DD-peptidase/beta-lactamase superfamily"/>
    <property type="match status" value="1"/>
</dbReference>
<dbReference type="InterPro" id="IPR012338">
    <property type="entry name" value="Beta-lactam/transpept-like"/>
</dbReference>
<dbReference type="Proteomes" id="UP001314903">
    <property type="component" value="Unassembled WGS sequence"/>
</dbReference>
<dbReference type="InterPro" id="IPR050515">
    <property type="entry name" value="Beta-lactam/transpept"/>
</dbReference>
<dbReference type="InterPro" id="IPR001460">
    <property type="entry name" value="PCN-bd_Tpept"/>
</dbReference>
<dbReference type="SUPFAM" id="SSF56519">
    <property type="entry name" value="Penicillin binding protein dimerisation domain"/>
    <property type="match status" value="1"/>
</dbReference>
<proteinExistence type="inferred from homology"/>
<dbReference type="EMBL" id="JAGGLI010000003">
    <property type="protein sequence ID" value="MBP2026674.1"/>
    <property type="molecule type" value="Genomic_DNA"/>
</dbReference>
<accession>A0ABS4KJ69</accession>
<comment type="caution">
    <text evidence="6">The sequence shown here is derived from an EMBL/GenBank/DDBJ whole genome shotgun (WGS) entry which is preliminary data.</text>
</comment>
<gene>
    <name evidence="6" type="ORF">J2Z35_000463</name>
</gene>
<dbReference type="PROSITE" id="PS51178">
    <property type="entry name" value="PASTA"/>
    <property type="match status" value="2"/>
</dbReference>
<keyword evidence="7" id="KW-1185">Reference proteome</keyword>
<dbReference type="InterPro" id="IPR036138">
    <property type="entry name" value="PBP_dimer_sf"/>
</dbReference>
<keyword evidence="4" id="KW-1133">Transmembrane helix</keyword>
<evidence type="ECO:0000259" key="5">
    <source>
        <dbReference type="PROSITE" id="PS51178"/>
    </source>
</evidence>
<dbReference type="InterPro" id="IPR005311">
    <property type="entry name" value="PBP_dimer"/>
</dbReference>
<keyword evidence="3 4" id="KW-0472">Membrane</keyword>
<dbReference type="SMART" id="SM00740">
    <property type="entry name" value="PASTA"/>
    <property type="match status" value="2"/>
</dbReference>
<evidence type="ECO:0000313" key="7">
    <source>
        <dbReference type="Proteomes" id="UP001314903"/>
    </source>
</evidence>
<comment type="subcellular location">
    <subcellularLocation>
        <location evidence="1">Membrane</location>
    </subcellularLocation>
</comment>
<evidence type="ECO:0000256" key="1">
    <source>
        <dbReference type="ARBA" id="ARBA00004370"/>
    </source>
</evidence>
<evidence type="ECO:0000256" key="2">
    <source>
        <dbReference type="ARBA" id="ARBA00007171"/>
    </source>
</evidence>
<dbReference type="CDD" id="cd06575">
    <property type="entry name" value="PASTA_Pbp2x-like_2"/>
    <property type="match status" value="1"/>
</dbReference>
<evidence type="ECO:0000256" key="3">
    <source>
        <dbReference type="ARBA" id="ARBA00023136"/>
    </source>
</evidence>
<dbReference type="CDD" id="cd06577">
    <property type="entry name" value="PASTA_pknB"/>
    <property type="match status" value="1"/>
</dbReference>
<dbReference type="Pfam" id="PF03793">
    <property type="entry name" value="PASTA"/>
    <property type="match status" value="2"/>
</dbReference>
<reference evidence="6 7" key="1">
    <citation type="submission" date="2021-03" db="EMBL/GenBank/DDBJ databases">
        <title>Genomic Encyclopedia of Type Strains, Phase IV (KMG-IV): sequencing the most valuable type-strain genomes for metagenomic binning, comparative biology and taxonomic classification.</title>
        <authorList>
            <person name="Goeker M."/>
        </authorList>
    </citation>
    <scope>NUCLEOTIDE SEQUENCE [LARGE SCALE GENOMIC DNA]</scope>
    <source>
        <strain evidence="6 7">DSM 27512</strain>
    </source>
</reference>